<reference evidence="1 2" key="1">
    <citation type="submission" date="2021-01" db="EMBL/GenBank/DDBJ databases">
        <title>Genomic Encyclopedia of Type Strains, Phase IV (KMG-IV): sequencing the most valuable type-strain genomes for metagenomic binning, comparative biology and taxonomic classification.</title>
        <authorList>
            <person name="Goeker M."/>
        </authorList>
    </citation>
    <scope>NUCLEOTIDE SEQUENCE [LARGE SCALE GENOMIC DNA]</scope>
    <source>
        <strain evidence="1 2">DSM 105482</strain>
    </source>
</reference>
<evidence type="ECO:0000313" key="1">
    <source>
        <dbReference type="EMBL" id="MBM7693876.1"/>
    </source>
</evidence>
<proteinExistence type="predicted"/>
<dbReference type="SUPFAM" id="SSF141130">
    <property type="entry name" value="Acetamidase/Formamidase-like"/>
    <property type="match status" value="1"/>
</dbReference>
<gene>
    <name evidence="1" type="ORF">JOC77_003320</name>
</gene>
<dbReference type="Proteomes" id="UP000823486">
    <property type="component" value="Unassembled WGS sequence"/>
</dbReference>
<comment type="caution">
    <text evidence="1">The sequence shown here is derived from an EMBL/GenBank/DDBJ whole genome shotgun (WGS) entry which is preliminary data.</text>
</comment>
<name>A0ABS2QL33_9BACI</name>
<keyword evidence="2" id="KW-1185">Reference proteome</keyword>
<dbReference type="EMBL" id="JAFBFI010000016">
    <property type="protein sequence ID" value="MBM7693876.1"/>
    <property type="molecule type" value="Genomic_DNA"/>
</dbReference>
<dbReference type="RefSeq" id="WP_239558825.1">
    <property type="nucleotide sequence ID" value="NZ_JAFBFI010000016.1"/>
</dbReference>
<dbReference type="Gene3D" id="3.10.28.20">
    <property type="entry name" value="Acetamidase/Formamidase-like domains"/>
    <property type="match status" value="1"/>
</dbReference>
<sequence length="49" mass="5720">MEKVDLTLTVLKDFSIDTPRAKVKNEWITMGIHEDLNEAMWIALNEMLD</sequence>
<accession>A0ABS2QL33</accession>
<organism evidence="1 2">
    <name type="scientific">Peribacillus deserti</name>
    <dbReference type="NCBI Taxonomy" id="673318"/>
    <lineage>
        <taxon>Bacteria</taxon>
        <taxon>Bacillati</taxon>
        <taxon>Bacillota</taxon>
        <taxon>Bacilli</taxon>
        <taxon>Bacillales</taxon>
        <taxon>Bacillaceae</taxon>
        <taxon>Peribacillus</taxon>
    </lineage>
</organism>
<evidence type="ECO:0000313" key="2">
    <source>
        <dbReference type="Proteomes" id="UP000823486"/>
    </source>
</evidence>
<protein>
    <submittedName>
        <fullName evidence="1">Acetamidase/formamidase</fullName>
    </submittedName>
</protein>